<evidence type="ECO:0000256" key="4">
    <source>
        <dbReference type="ARBA" id="ARBA00023163"/>
    </source>
</evidence>
<keyword evidence="3" id="KW-0238">DNA-binding</keyword>
<dbReference type="AlphaFoldDB" id="A0A177KIA6"/>
<dbReference type="PANTHER" id="PTHR30419:SF28">
    <property type="entry name" value="HTH-TYPE TRANSCRIPTIONAL REGULATOR BSDA"/>
    <property type="match status" value="1"/>
</dbReference>
<gene>
    <name evidence="6" type="ORF">AWH48_12310</name>
</gene>
<dbReference type="FunFam" id="1.10.10.10:FF:000001">
    <property type="entry name" value="LysR family transcriptional regulator"/>
    <property type="match status" value="1"/>
</dbReference>
<accession>A0A177KIA6</accession>
<dbReference type="InterPro" id="IPR005119">
    <property type="entry name" value="LysR_subst-bd"/>
</dbReference>
<dbReference type="Pfam" id="PF00126">
    <property type="entry name" value="HTH_1"/>
    <property type="match status" value="1"/>
</dbReference>
<protein>
    <submittedName>
        <fullName evidence="6">LysR family transcriptional regulator</fullName>
    </submittedName>
</protein>
<dbReference type="GO" id="GO:0003700">
    <property type="term" value="F:DNA-binding transcription factor activity"/>
    <property type="evidence" value="ECO:0007669"/>
    <property type="project" value="InterPro"/>
</dbReference>
<organism evidence="6 7">
    <name type="scientific">Domibacillus aminovorans</name>
    <dbReference type="NCBI Taxonomy" id="29332"/>
    <lineage>
        <taxon>Bacteria</taxon>
        <taxon>Bacillati</taxon>
        <taxon>Bacillota</taxon>
        <taxon>Bacilli</taxon>
        <taxon>Bacillales</taxon>
        <taxon>Bacillaceae</taxon>
        <taxon>Domibacillus</taxon>
    </lineage>
</organism>
<dbReference type="PANTHER" id="PTHR30419">
    <property type="entry name" value="HTH-TYPE TRANSCRIPTIONAL REGULATOR YBHD"/>
    <property type="match status" value="1"/>
</dbReference>
<keyword evidence="2" id="KW-0805">Transcription regulation</keyword>
<dbReference type="RefSeq" id="WP_018395652.1">
    <property type="nucleotide sequence ID" value="NZ_LQWZ01000036.1"/>
</dbReference>
<dbReference type="GO" id="GO:0005829">
    <property type="term" value="C:cytosol"/>
    <property type="evidence" value="ECO:0007669"/>
    <property type="project" value="TreeGrafter"/>
</dbReference>
<dbReference type="InterPro" id="IPR000847">
    <property type="entry name" value="LysR_HTH_N"/>
</dbReference>
<evidence type="ECO:0000313" key="7">
    <source>
        <dbReference type="Proteomes" id="UP000077271"/>
    </source>
</evidence>
<evidence type="ECO:0000259" key="5">
    <source>
        <dbReference type="PROSITE" id="PS50931"/>
    </source>
</evidence>
<dbReference type="OrthoDB" id="9803735at2"/>
<dbReference type="SUPFAM" id="SSF53850">
    <property type="entry name" value="Periplasmic binding protein-like II"/>
    <property type="match status" value="1"/>
</dbReference>
<evidence type="ECO:0000256" key="3">
    <source>
        <dbReference type="ARBA" id="ARBA00023125"/>
    </source>
</evidence>
<dbReference type="InterPro" id="IPR050950">
    <property type="entry name" value="HTH-type_LysR_regulators"/>
</dbReference>
<feature type="domain" description="HTH lysR-type" evidence="5">
    <location>
        <begin position="1"/>
        <end position="58"/>
    </location>
</feature>
<evidence type="ECO:0000256" key="1">
    <source>
        <dbReference type="ARBA" id="ARBA00009437"/>
    </source>
</evidence>
<dbReference type="Proteomes" id="UP000077271">
    <property type="component" value="Unassembled WGS sequence"/>
</dbReference>
<proteinExistence type="inferred from homology"/>
<dbReference type="Gene3D" id="1.10.10.10">
    <property type="entry name" value="Winged helix-like DNA-binding domain superfamily/Winged helix DNA-binding domain"/>
    <property type="match status" value="1"/>
</dbReference>
<name>A0A177KIA6_9BACI</name>
<dbReference type="InterPro" id="IPR036390">
    <property type="entry name" value="WH_DNA-bd_sf"/>
</dbReference>
<comment type="similarity">
    <text evidence="1">Belongs to the LysR transcriptional regulatory family.</text>
</comment>
<dbReference type="EMBL" id="LQWZ01000036">
    <property type="protein sequence ID" value="OAH53132.1"/>
    <property type="molecule type" value="Genomic_DNA"/>
</dbReference>
<evidence type="ECO:0000256" key="2">
    <source>
        <dbReference type="ARBA" id="ARBA00023015"/>
    </source>
</evidence>
<dbReference type="CDD" id="cd08434">
    <property type="entry name" value="PBP2_GltC_like"/>
    <property type="match status" value="1"/>
</dbReference>
<dbReference type="PROSITE" id="PS50931">
    <property type="entry name" value="HTH_LYSR"/>
    <property type="match status" value="1"/>
</dbReference>
<comment type="caution">
    <text evidence="6">The sequence shown here is derived from an EMBL/GenBank/DDBJ whole genome shotgun (WGS) entry which is preliminary data.</text>
</comment>
<dbReference type="SUPFAM" id="SSF46785">
    <property type="entry name" value="Winged helix' DNA-binding domain"/>
    <property type="match status" value="1"/>
</dbReference>
<evidence type="ECO:0000313" key="6">
    <source>
        <dbReference type="EMBL" id="OAH53132.1"/>
    </source>
</evidence>
<dbReference type="PRINTS" id="PR00039">
    <property type="entry name" value="HTHLYSR"/>
</dbReference>
<dbReference type="InterPro" id="IPR036388">
    <property type="entry name" value="WH-like_DNA-bd_sf"/>
</dbReference>
<dbReference type="Gene3D" id="3.40.190.290">
    <property type="match status" value="1"/>
</dbReference>
<dbReference type="Pfam" id="PF03466">
    <property type="entry name" value="LysR_substrate"/>
    <property type="match status" value="1"/>
</dbReference>
<dbReference type="GO" id="GO:0003677">
    <property type="term" value="F:DNA binding"/>
    <property type="evidence" value="ECO:0007669"/>
    <property type="project" value="UniProtKB-KW"/>
</dbReference>
<reference evidence="6 7" key="1">
    <citation type="submission" date="2016-01" db="EMBL/GenBank/DDBJ databases">
        <title>Investigation of taxonomic status of Bacillus aminovorans.</title>
        <authorList>
            <person name="Verma A."/>
            <person name="Pal Y."/>
            <person name="Krishnamurthi S."/>
        </authorList>
    </citation>
    <scope>NUCLEOTIDE SEQUENCE [LARGE SCALE GENOMIC DNA]</scope>
    <source>
        <strain evidence="6 7">DSM 4337</strain>
    </source>
</reference>
<keyword evidence="4" id="KW-0804">Transcription</keyword>
<sequence>MEMRQIKYFMEVAKEEHVTEAAHRLHVAQSAVSRQIAKLEDELGVELFLREGRSVRLTHAGKIFLQYVETAMDAMDKAVQAVNDYLNPEAGKIRLGFPNSLATKTLPRVISAFRSQYLDVGFDFNQGSNRELRELVQKGEIDLAFVSPVPEPSPEIETHIFFSEHMRALIPTHHRLSKQESLNLRDLMDDQFVLFRTGYDMRALVIDACRQVNFEPAVAFESDDVYTIKGLVEAGLGVSLLPETLLIDHTPMGTVSIPISVPRVTRTVGVIITKARPLPPSEKLFYDFLIKYYNRLNEFSF</sequence>